<evidence type="ECO:0000313" key="3">
    <source>
        <dbReference type="Proteomes" id="UP000054248"/>
    </source>
</evidence>
<dbReference type="EMBL" id="KN823066">
    <property type="protein sequence ID" value="KIO24207.1"/>
    <property type="molecule type" value="Genomic_DNA"/>
</dbReference>
<feature type="compositionally biased region" description="Pro residues" evidence="1">
    <location>
        <begin position="101"/>
        <end position="110"/>
    </location>
</feature>
<organism evidence="2 3">
    <name type="scientific">Tulasnella calospora MUT 4182</name>
    <dbReference type="NCBI Taxonomy" id="1051891"/>
    <lineage>
        <taxon>Eukaryota</taxon>
        <taxon>Fungi</taxon>
        <taxon>Dikarya</taxon>
        <taxon>Basidiomycota</taxon>
        <taxon>Agaricomycotina</taxon>
        <taxon>Agaricomycetes</taxon>
        <taxon>Cantharellales</taxon>
        <taxon>Tulasnellaceae</taxon>
        <taxon>Tulasnella</taxon>
    </lineage>
</organism>
<protein>
    <submittedName>
        <fullName evidence="2">Uncharacterized protein</fullName>
    </submittedName>
</protein>
<dbReference type="AlphaFoldDB" id="A0A0C3LS17"/>
<reference evidence="2 3" key="1">
    <citation type="submission" date="2014-04" db="EMBL/GenBank/DDBJ databases">
        <authorList>
            <consortium name="DOE Joint Genome Institute"/>
            <person name="Kuo A."/>
            <person name="Girlanda M."/>
            <person name="Perotto S."/>
            <person name="Kohler A."/>
            <person name="Nagy L.G."/>
            <person name="Floudas D."/>
            <person name="Copeland A."/>
            <person name="Barry K.W."/>
            <person name="Cichocki N."/>
            <person name="Veneault-Fourrey C."/>
            <person name="LaButti K."/>
            <person name="Lindquist E.A."/>
            <person name="Lipzen A."/>
            <person name="Lundell T."/>
            <person name="Morin E."/>
            <person name="Murat C."/>
            <person name="Sun H."/>
            <person name="Tunlid A."/>
            <person name="Henrissat B."/>
            <person name="Grigoriev I.V."/>
            <person name="Hibbett D.S."/>
            <person name="Martin F."/>
            <person name="Nordberg H.P."/>
            <person name="Cantor M.N."/>
            <person name="Hua S.X."/>
        </authorList>
    </citation>
    <scope>NUCLEOTIDE SEQUENCE [LARGE SCALE GENOMIC DNA]</scope>
    <source>
        <strain evidence="2 3">MUT 4182</strain>
    </source>
</reference>
<keyword evidence="3" id="KW-1185">Reference proteome</keyword>
<reference evidence="3" key="2">
    <citation type="submission" date="2015-01" db="EMBL/GenBank/DDBJ databases">
        <title>Evolutionary Origins and Diversification of the Mycorrhizal Mutualists.</title>
        <authorList>
            <consortium name="DOE Joint Genome Institute"/>
            <consortium name="Mycorrhizal Genomics Consortium"/>
            <person name="Kohler A."/>
            <person name="Kuo A."/>
            <person name="Nagy L.G."/>
            <person name="Floudas D."/>
            <person name="Copeland A."/>
            <person name="Barry K.W."/>
            <person name="Cichocki N."/>
            <person name="Veneault-Fourrey C."/>
            <person name="LaButti K."/>
            <person name="Lindquist E.A."/>
            <person name="Lipzen A."/>
            <person name="Lundell T."/>
            <person name="Morin E."/>
            <person name="Murat C."/>
            <person name="Riley R."/>
            <person name="Ohm R."/>
            <person name="Sun H."/>
            <person name="Tunlid A."/>
            <person name="Henrissat B."/>
            <person name="Grigoriev I.V."/>
            <person name="Hibbett D.S."/>
            <person name="Martin F."/>
        </authorList>
    </citation>
    <scope>NUCLEOTIDE SEQUENCE [LARGE SCALE GENOMIC DNA]</scope>
    <source>
        <strain evidence="3">MUT 4182</strain>
    </source>
</reference>
<gene>
    <name evidence="2" type="ORF">M407DRAFT_244546</name>
</gene>
<evidence type="ECO:0000313" key="2">
    <source>
        <dbReference type="EMBL" id="KIO24207.1"/>
    </source>
</evidence>
<dbReference type="OrthoDB" id="3219042at2759"/>
<proteinExistence type="predicted"/>
<dbReference type="HOGENOM" id="CLU_1518956_0_0_1"/>
<feature type="compositionally biased region" description="Basic and acidic residues" evidence="1">
    <location>
        <begin position="90"/>
        <end position="100"/>
    </location>
</feature>
<feature type="region of interest" description="Disordered" evidence="1">
    <location>
        <begin position="82"/>
        <end position="111"/>
    </location>
</feature>
<sequence>METDMVNDLIKAYPLLQSLEILPTVSECQRQTMSQESDYIGQPRQEERSQLEHWVEDHLAPLLSTLPRLTRLVVRPFEGPGAIMARRGPANHDYDSRPDPPDLGPAPDPAEPCIDEKGVLEKLLVPCPGLNEVVFPSLHRWTRYHPTYGWELVERQSGKYDTEDHPLPVSREDMKPW</sequence>
<evidence type="ECO:0000256" key="1">
    <source>
        <dbReference type="SAM" id="MobiDB-lite"/>
    </source>
</evidence>
<dbReference type="Proteomes" id="UP000054248">
    <property type="component" value="Unassembled WGS sequence"/>
</dbReference>
<name>A0A0C3LS17_9AGAM</name>
<accession>A0A0C3LS17</accession>